<sequence length="236" mass="26048">MYYGWRGKIGLISPATSPSIESDFNHFAPEGVSTLTTRILLEKVDEKGLGAMEERAVEAARLLATAKPDLIVFGCTSGSLIKGHGYDRKLIRQMEEVSGVPCITTTTAVIAALEELKVKKVAVSTPYCDEVNEIEKKFLEDSGYEVTEIRGLGITDTCRIPKVNVDEIYHITRSLDHEKADTIFISCTGLCFLKDVPLIEKDMGKQTITSVQATLWYALKRIGITDDLGLGQLFKK</sequence>
<evidence type="ECO:0000313" key="1">
    <source>
        <dbReference type="EMBL" id="MBT9813464.1"/>
    </source>
</evidence>
<dbReference type="EMBL" id="WQPS01000141">
    <property type="protein sequence ID" value="MBT9813464.1"/>
    <property type="molecule type" value="Genomic_DNA"/>
</dbReference>
<gene>
    <name evidence="1" type="ORF">GPL26_28245</name>
</gene>
<dbReference type="PANTHER" id="PTHR40267:SF1">
    <property type="entry name" value="BLR3294 PROTEIN"/>
    <property type="match status" value="1"/>
</dbReference>
<dbReference type="PANTHER" id="PTHR40267">
    <property type="entry name" value="BLR3294 PROTEIN"/>
    <property type="match status" value="1"/>
</dbReference>
<organism evidence="1 2">
    <name type="scientific">Enterocloster citroniae</name>
    <dbReference type="NCBI Taxonomy" id="358743"/>
    <lineage>
        <taxon>Bacteria</taxon>
        <taxon>Bacillati</taxon>
        <taxon>Bacillota</taxon>
        <taxon>Clostridia</taxon>
        <taxon>Lachnospirales</taxon>
        <taxon>Lachnospiraceae</taxon>
        <taxon>Enterocloster</taxon>
    </lineage>
</organism>
<dbReference type="PIRSF" id="PIRSF015736">
    <property type="entry name" value="MI"/>
    <property type="match status" value="1"/>
</dbReference>
<dbReference type="InterPro" id="IPR026286">
    <property type="entry name" value="MaiA/AMDase"/>
</dbReference>
<proteinExistence type="predicted"/>
<dbReference type="AlphaFoldDB" id="A0A3E2V5I8"/>
<dbReference type="Gene3D" id="3.40.50.12500">
    <property type="match status" value="1"/>
</dbReference>
<protein>
    <submittedName>
        <fullName evidence="1">Uncharacterized protein</fullName>
    </submittedName>
</protein>
<comment type="caution">
    <text evidence="1">The sequence shown here is derived from an EMBL/GenBank/DDBJ whole genome shotgun (WGS) entry which is preliminary data.</text>
</comment>
<dbReference type="RefSeq" id="WP_083425180.1">
    <property type="nucleotide sequence ID" value="NZ_CABJDD010000017.1"/>
</dbReference>
<dbReference type="Pfam" id="PF17645">
    <property type="entry name" value="Amdase"/>
    <property type="match status" value="1"/>
</dbReference>
<dbReference type="InterPro" id="IPR053714">
    <property type="entry name" value="Iso_Racemase_Enz_sf"/>
</dbReference>
<dbReference type="Proteomes" id="UP000708338">
    <property type="component" value="Unassembled WGS sequence"/>
</dbReference>
<evidence type="ECO:0000313" key="2">
    <source>
        <dbReference type="Proteomes" id="UP000708338"/>
    </source>
</evidence>
<name>A0A3E2V5I8_9FIRM</name>
<accession>A0A3E2V5I8</accession>
<reference evidence="1" key="1">
    <citation type="journal article" date="2021" name="Gut Microbes">
        <title>A synthetic consortium of 100 gut commensals modulates the composition and function in a colon model of the microbiome of elderly subjects.</title>
        <authorList>
            <person name="Perez M."/>
            <person name="Ntemiri A."/>
            <person name="Tan H."/>
            <person name="Harris H.M.B."/>
            <person name="Roager H.M."/>
            <person name="Ribiere C."/>
            <person name="O'Toole P.W."/>
        </authorList>
    </citation>
    <scope>NUCLEOTIDE SEQUENCE</scope>
    <source>
        <strain evidence="1">MCC335</strain>
    </source>
</reference>